<dbReference type="Proteomes" id="UP000215590">
    <property type="component" value="Unassembled WGS sequence"/>
</dbReference>
<accession>A0A256FN55</accession>
<sequence length="47" mass="5564">MCYSDRAAIKWFRELSSDVIRIRLMKIEHVFWGKSLSAPHVDRSEVV</sequence>
<organism evidence="1 2">
    <name type="scientific">Brucella thiophenivorans</name>
    <dbReference type="NCBI Taxonomy" id="571255"/>
    <lineage>
        <taxon>Bacteria</taxon>
        <taxon>Pseudomonadati</taxon>
        <taxon>Pseudomonadota</taxon>
        <taxon>Alphaproteobacteria</taxon>
        <taxon>Hyphomicrobiales</taxon>
        <taxon>Brucellaceae</taxon>
        <taxon>Brucella/Ochrobactrum group</taxon>
        <taxon>Brucella</taxon>
    </lineage>
</organism>
<protein>
    <submittedName>
        <fullName evidence="1">Uncharacterized protein</fullName>
    </submittedName>
</protein>
<name>A0A256FN55_9HYPH</name>
<dbReference type="AlphaFoldDB" id="A0A256FN55"/>
<proteinExistence type="predicted"/>
<reference evidence="1 2" key="1">
    <citation type="submission" date="2017-07" db="EMBL/GenBank/DDBJ databases">
        <title>Phylogenetic study on the rhizospheric bacterium Ochrobactrum sp. A44.</title>
        <authorList>
            <person name="Krzyzanowska D.M."/>
            <person name="Ossowicki A."/>
            <person name="Rajewska M."/>
            <person name="Maciag T."/>
            <person name="Kaczynski Z."/>
            <person name="Czerwicka M."/>
            <person name="Jafra S."/>
        </authorList>
    </citation>
    <scope>NUCLEOTIDE SEQUENCE [LARGE SCALE GENOMIC DNA]</scope>
    <source>
        <strain evidence="1 2">DSM 7216</strain>
    </source>
</reference>
<gene>
    <name evidence="1" type="ORF">CEV31_4420</name>
</gene>
<evidence type="ECO:0000313" key="1">
    <source>
        <dbReference type="EMBL" id="OYR16249.1"/>
    </source>
</evidence>
<comment type="caution">
    <text evidence="1">The sequence shown here is derived from an EMBL/GenBank/DDBJ whole genome shotgun (WGS) entry which is preliminary data.</text>
</comment>
<keyword evidence="2" id="KW-1185">Reference proteome</keyword>
<evidence type="ECO:0000313" key="2">
    <source>
        <dbReference type="Proteomes" id="UP000215590"/>
    </source>
</evidence>
<dbReference type="EMBL" id="NNRJ01000047">
    <property type="protein sequence ID" value="OYR16249.1"/>
    <property type="molecule type" value="Genomic_DNA"/>
</dbReference>